<reference evidence="1" key="1">
    <citation type="submission" date="2016-07" db="EMBL/GenBank/DDBJ databases">
        <authorList>
            <person name="Bretaudeau A."/>
        </authorList>
    </citation>
    <scope>NUCLEOTIDE SEQUENCE</scope>
    <source>
        <strain evidence="1">Rice</strain>
        <tissue evidence="1">Whole body</tissue>
    </source>
</reference>
<name>A0A2H1WIN1_SPOFR</name>
<dbReference type="EMBL" id="ODYU01008928">
    <property type="protein sequence ID" value="SOQ52933.1"/>
    <property type="molecule type" value="Genomic_DNA"/>
</dbReference>
<organism evidence="1">
    <name type="scientific">Spodoptera frugiperda</name>
    <name type="common">Fall armyworm</name>
    <dbReference type="NCBI Taxonomy" id="7108"/>
    <lineage>
        <taxon>Eukaryota</taxon>
        <taxon>Metazoa</taxon>
        <taxon>Ecdysozoa</taxon>
        <taxon>Arthropoda</taxon>
        <taxon>Hexapoda</taxon>
        <taxon>Insecta</taxon>
        <taxon>Pterygota</taxon>
        <taxon>Neoptera</taxon>
        <taxon>Endopterygota</taxon>
        <taxon>Lepidoptera</taxon>
        <taxon>Glossata</taxon>
        <taxon>Ditrysia</taxon>
        <taxon>Noctuoidea</taxon>
        <taxon>Noctuidae</taxon>
        <taxon>Amphipyrinae</taxon>
        <taxon>Spodoptera</taxon>
    </lineage>
</organism>
<gene>
    <name evidence="1" type="ORF">SFRICE_015983</name>
</gene>
<evidence type="ECO:0000313" key="1">
    <source>
        <dbReference type="EMBL" id="SOQ52933.1"/>
    </source>
</evidence>
<accession>A0A2H1WIN1</accession>
<sequence>MFSPILSTSMLLAYSRNCLTRNSTNFKPCSSAQSQSSVAARQSPRHLGRSIPTVRRLLRHIPGETCVSLEPRCAVARHHVTTELPASLKLLGGHLESPLCTPKILLHKRKTSKALSALQDPLPGRFNKWLSAKVMAEKEMAIASVFFFINNIKINLR</sequence>
<proteinExistence type="predicted"/>
<protein>
    <submittedName>
        <fullName evidence="1">SFRICE_015983</fullName>
    </submittedName>
</protein>
<dbReference type="AlphaFoldDB" id="A0A2H1WIN1"/>